<dbReference type="SMART" id="SM00220">
    <property type="entry name" value="S_TKc"/>
    <property type="match status" value="1"/>
</dbReference>
<accession>A0ABT2EIX6</accession>
<dbReference type="GO" id="GO:0004674">
    <property type="term" value="F:protein serine/threonine kinase activity"/>
    <property type="evidence" value="ECO:0007669"/>
    <property type="project" value="UniProtKB-EC"/>
</dbReference>
<keyword evidence="7" id="KW-1133">Transmembrane helix</keyword>
<keyword evidence="1 9" id="KW-0808">Transferase</keyword>
<dbReference type="EMBL" id="JANUCP010000001">
    <property type="protein sequence ID" value="MCS3917900.1"/>
    <property type="molecule type" value="Genomic_DNA"/>
</dbReference>
<evidence type="ECO:0000256" key="6">
    <source>
        <dbReference type="SAM" id="MobiDB-lite"/>
    </source>
</evidence>
<evidence type="ECO:0000256" key="3">
    <source>
        <dbReference type="ARBA" id="ARBA00022777"/>
    </source>
</evidence>
<dbReference type="InterPro" id="IPR011009">
    <property type="entry name" value="Kinase-like_dom_sf"/>
</dbReference>
<feature type="transmembrane region" description="Helical" evidence="7">
    <location>
        <begin position="378"/>
        <end position="399"/>
    </location>
</feature>
<gene>
    <name evidence="9" type="ORF">M2350_000297</name>
</gene>
<feature type="transmembrane region" description="Helical" evidence="7">
    <location>
        <begin position="348"/>
        <end position="372"/>
    </location>
</feature>
<feature type="domain" description="Protein kinase" evidence="8">
    <location>
        <begin position="39"/>
        <end position="293"/>
    </location>
</feature>
<keyword evidence="7" id="KW-0812">Transmembrane</keyword>
<keyword evidence="7" id="KW-0472">Membrane</keyword>
<feature type="region of interest" description="Disordered" evidence="6">
    <location>
        <begin position="297"/>
        <end position="329"/>
    </location>
</feature>
<proteinExistence type="predicted"/>
<evidence type="ECO:0000256" key="2">
    <source>
        <dbReference type="ARBA" id="ARBA00022741"/>
    </source>
</evidence>
<protein>
    <submittedName>
        <fullName evidence="9">Serine/threonine-protein kinase</fullName>
        <ecNumber evidence="9">2.7.11.1</ecNumber>
    </submittedName>
</protein>
<keyword evidence="3 9" id="KW-0418">Kinase</keyword>
<dbReference type="EC" id="2.7.11.1" evidence="9"/>
<sequence length="426" mass="47492">MQMCPKCSWNNFDTARFCANCGEPLRGLLGQGEILQGRYRVLKVLGCGGMGAVYFAEDLRLGNRPVAVKENFDTSPEAAAQFRVEAEILATLRHPNLPQVFDYFIEPRTGKQYLVMDYIAGEDLEDIVEKRGPLDERNALRIMFQVFDAVDYLHRQNPPVIHRDIKPSNIKVQPDGTAILVDFGIAKRYLPGRDTVGAAAAVTPGYSPPEQYGQGITDQRSDIYALGATLYFVLTGQVPPEAIERVTQGDRLIPPSRINPKISPNVEQAILKAMAIRPIERFQSVLEFKRALMTPTVSRPAPTYRPAPTPAPQQPSRTPRRQRRSQPVPSNYSWEISMAGCATTFAELMLWFAILWAIFGGCRGCVFVGFVFVLASLIGWQIAGWAGTVLTMFSVWSLWHMFARLAQRMAKLLPEGQGTWGKGRGI</sequence>
<dbReference type="PANTHER" id="PTHR43289:SF34">
    <property type="entry name" value="SERINE_THREONINE-PROTEIN KINASE YBDM-RELATED"/>
    <property type="match status" value="1"/>
</dbReference>
<evidence type="ECO:0000313" key="9">
    <source>
        <dbReference type="EMBL" id="MCS3917900.1"/>
    </source>
</evidence>
<evidence type="ECO:0000256" key="4">
    <source>
        <dbReference type="ARBA" id="ARBA00022840"/>
    </source>
</evidence>
<organism evidence="9 10">
    <name type="scientific">Candidatus Fervidibacter sacchari</name>
    <dbReference type="NCBI Taxonomy" id="1448929"/>
    <lineage>
        <taxon>Bacteria</taxon>
        <taxon>Candidatus Fervidibacterota</taxon>
        <taxon>Candidatus Fervidibacter</taxon>
    </lineage>
</organism>
<reference evidence="9 10" key="1">
    <citation type="submission" date="2022-08" db="EMBL/GenBank/DDBJ databases">
        <title>Bacterial and archaeal communities from various locations to study Microbial Dark Matter (Phase II).</title>
        <authorList>
            <person name="Stepanauskas R."/>
        </authorList>
    </citation>
    <scope>NUCLEOTIDE SEQUENCE [LARGE SCALE GENOMIC DNA]</scope>
    <source>
        <strain evidence="9 10">PD1</strain>
    </source>
</reference>
<dbReference type="PROSITE" id="PS50011">
    <property type="entry name" value="PROTEIN_KINASE_DOM"/>
    <property type="match status" value="1"/>
</dbReference>
<dbReference type="Gene3D" id="1.10.510.10">
    <property type="entry name" value="Transferase(Phosphotransferase) domain 1"/>
    <property type="match status" value="1"/>
</dbReference>
<dbReference type="InterPro" id="IPR017441">
    <property type="entry name" value="Protein_kinase_ATP_BS"/>
</dbReference>
<evidence type="ECO:0000256" key="5">
    <source>
        <dbReference type="PROSITE-ProRule" id="PRU10141"/>
    </source>
</evidence>
<keyword evidence="2 5" id="KW-0547">Nucleotide-binding</keyword>
<dbReference type="PANTHER" id="PTHR43289">
    <property type="entry name" value="MITOGEN-ACTIVATED PROTEIN KINASE KINASE KINASE 20-RELATED"/>
    <property type="match status" value="1"/>
</dbReference>
<evidence type="ECO:0000256" key="7">
    <source>
        <dbReference type="SAM" id="Phobius"/>
    </source>
</evidence>
<dbReference type="SUPFAM" id="SSF56112">
    <property type="entry name" value="Protein kinase-like (PK-like)"/>
    <property type="match status" value="1"/>
</dbReference>
<dbReference type="PROSITE" id="PS00107">
    <property type="entry name" value="PROTEIN_KINASE_ATP"/>
    <property type="match status" value="1"/>
</dbReference>
<evidence type="ECO:0000313" key="10">
    <source>
        <dbReference type="Proteomes" id="UP001204798"/>
    </source>
</evidence>
<feature type="binding site" evidence="5">
    <location>
        <position position="69"/>
    </location>
    <ligand>
        <name>ATP</name>
        <dbReference type="ChEBI" id="CHEBI:30616"/>
    </ligand>
</feature>
<dbReference type="Pfam" id="PF00069">
    <property type="entry name" value="Pkinase"/>
    <property type="match status" value="1"/>
</dbReference>
<comment type="caution">
    <text evidence="9">The sequence shown here is derived from an EMBL/GenBank/DDBJ whole genome shotgun (WGS) entry which is preliminary data.</text>
</comment>
<evidence type="ECO:0000256" key="1">
    <source>
        <dbReference type="ARBA" id="ARBA00022679"/>
    </source>
</evidence>
<keyword evidence="10" id="KW-1185">Reference proteome</keyword>
<dbReference type="InterPro" id="IPR000719">
    <property type="entry name" value="Prot_kinase_dom"/>
</dbReference>
<evidence type="ECO:0000259" key="8">
    <source>
        <dbReference type="PROSITE" id="PS50011"/>
    </source>
</evidence>
<feature type="compositionally biased region" description="Pro residues" evidence="6">
    <location>
        <begin position="303"/>
        <end position="313"/>
    </location>
</feature>
<dbReference type="CDD" id="cd14014">
    <property type="entry name" value="STKc_PknB_like"/>
    <property type="match status" value="1"/>
</dbReference>
<dbReference type="Proteomes" id="UP001204798">
    <property type="component" value="Unassembled WGS sequence"/>
</dbReference>
<dbReference type="Gene3D" id="3.30.200.20">
    <property type="entry name" value="Phosphorylase Kinase, domain 1"/>
    <property type="match status" value="1"/>
</dbReference>
<dbReference type="RefSeq" id="WP_259092638.1">
    <property type="nucleotide sequence ID" value="NZ_CP130454.1"/>
</dbReference>
<name>A0ABT2EIX6_9BACT</name>
<keyword evidence="4 5" id="KW-0067">ATP-binding</keyword>